<feature type="domain" description="Putative restriction endonuclease" evidence="1">
    <location>
        <begin position="12"/>
        <end position="163"/>
    </location>
</feature>
<dbReference type="Pfam" id="PF05685">
    <property type="entry name" value="Uma2"/>
    <property type="match status" value="1"/>
</dbReference>
<keyword evidence="2" id="KW-0255">Endonuclease</keyword>
<protein>
    <submittedName>
        <fullName evidence="2">Uma2 family endonuclease</fullName>
    </submittedName>
</protein>
<dbReference type="InterPro" id="IPR008538">
    <property type="entry name" value="Uma2"/>
</dbReference>
<reference evidence="3" key="1">
    <citation type="journal article" date="2019" name="Int. J. Syst. Evol. Microbiol.">
        <title>The Global Catalogue of Microorganisms (GCM) 10K type strain sequencing project: providing services to taxonomists for standard genome sequencing and annotation.</title>
        <authorList>
            <consortium name="The Broad Institute Genomics Platform"/>
            <consortium name="The Broad Institute Genome Sequencing Center for Infectious Disease"/>
            <person name="Wu L."/>
            <person name="Ma J."/>
        </authorList>
    </citation>
    <scope>NUCLEOTIDE SEQUENCE [LARGE SCALE GENOMIC DNA]</scope>
    <source>
        <strain evidence="3">JCM 31486</strain>
    </source>
</reference>
<dbReference type="PANTHER" id="PTHR35400">
    <property type="entry name" value="SLR1083 PROTEIN"/>
    <property type="match status" value="1"/>
</dbReference>
<evidence type="ECO:0000259" key="1">
    <source>
        <dbReference type="Pfam" id="PF05685"/>
    </source>
</evidence>
<dbReference type="SUPFAM" id="SSF52980">
    <property type="entry name" value="Restriction endonuclease-like"/>
    <property type="match status" value="1"/>
</dbReference>
<dbReference type="InterPro" id="IPR011335">
    <property type="entry name" value="Restrct_endonuc-II-like"/>
</dbReference>
<dbReference type="Proteomes" id="UP001597045">
    <property type="component" value="Unassembled WGS sequence"/>
</dbReference>
<dbReference type="PANTHER" id="PTHR35400:SF3">
    <property type="entry name" value="SLL1072 PROTEIN"/>
    <property type="match status" value="1"/>
</dbReference>
<dbReference type="Gene3D" id="3.90.1570.10">
    <property type="entry name" value="tt1808, chain A"/>
    <property type="match status" value="1"/>
</dbReference>
<organism evidence="2 3">
    <name type="scientific">Kibdelosporangium lantanae</name>
    <dbReference type="NCBI Taxonomy" id="1497396"/>
    <lineage>
        <taxon>Bacteria</taxon>
        <taxon>Bacillati</taxon>
        <taxon>Actinomycetota</taxon>
        <taxon>Actinomycetes</taxon>
        <taxon>Pseudonocardiales</taxon>
        <taxon>Pseudonocardiaceae</taxon>
        <taxon>Kibdelosporangium</taxon>
    </lineage>
</organism>
<gene>
    <name evidence="2" type="ORF">ACFQ1S_07750</name>
</gene>
<dbReference type="InterPro" id="IPR012296">
    <property type="entry name" value="Nuclease_put_TT1808"/>
</dbReference>
<name>A0ABW3M4E3_9PSEU</name>
<accession>A0ABW3M4E3</accession>
<dbReference type="CDD" id="cd06260">
    <property type="entry name" value="DUF820-like"/>
    <property type="match status" value="1"/>
</dbReference>
<keyword evidence="2" id="KW-0378">Hydrolase</keyword>
<proteinExistence type="predicted"/>
<evidence type="ECO:0000313" key="3">
    <source>
        <dbReference type="Proteomes" id="UP001597045"/>
    </source>
</evidence>
<dbReference type="GO" id="GO:0004519">
    <property type="term" value="F:endonuclease activity"/>
    <property type="evidence" value="ECO:0007669"/>
    <property type="project" value="UniProtKB-KW"/>
</dbReference>
<sequence>MAAPWPDHLLTLEEFDALPEDNTRRYELQEGVLIVTPRAIPLHQRVADHLKDALDQQLSLEWEIFTDVEVALQQTFPPRVRVPDIVVVPEDPANETVARFRSEQVLLAIEIISPGSRVTDTATKPVEYAAAGIPHYWVVDLEPPLSLTAYHLAGDLGYQEAPAVTKRFTTSEPFSLDIDLTKLRISRREYHGRVD</sequence>
<dbReference type="EMBL" id="JBHTIS010000315">
    <property type="protein sequence ID" value="MFD1045486.1"/>
    <property type="molecule type" value="Genomic_DNA"/>
</dbReference>
<keyword evidence="2" id="KW-0540">Nuclease</keyword>
<evidence type="ECO:0000313" key="2">
    <source>
        <dbReference type="EMBL" id="MFD1045486.1"/>
    </source>
</evidence>
<keyword evidence="3" id="KW-1185">Reference proteome</keyword>
<comment type="caution">
    <text evidence="2">The sequence shown here is derived from an EMBL/GenBank/DDBJ whole genome shotgun (WGS) entry which is preliminary data.</text>
</comment>